<dbReference type="PRINTS" id="PR00455">
    <property type="entry name" value="HTHTETR"/>
</dbReference>
<keyword evidence="1" id="KW-0805">Transcription regulation</keyword>
<dbReference type="GO" id="GO:0003700">
    <property type="term" value="F:DNA-binding transcription factor activity"/>
    <property type="evidence" value="ECO:0007669"/>
    <property type="project" value="TreeGrafter"/>
</dbReference>
<dbReference type="Pfam" id="PF00440">
    <property type="entry name" value="TetR_N"/>
    <property type="match status" value="1"/>
</dbReference>
<dbReference type="Gene3D" id="1.10.10.60">
    <property type="entry name" value="Homeodomain-like"/>
    <property type="match status" value="1"/>
</dbReference>
<dbReference type="Proteomes" id="UP000230842">
    <property type="component" value="Unassembled WGS sequence"/>
</dbReference>
<keyword evidence="2 4" id="KW-0238">DNA-binding</keyword>
<dbReference type="EMBL" id="PGEZ01000001">
    <property type="protein sequence ID" value="PJJ57346.1"/>
    <property type="molecule type" value="Genomic_DNA"/>
</dbReference>
<dbReference type="Pfam" id="PF16859">
    <property type="entry name" value="TetR_C_11"/>
    <property type="match status" value="1"/>
</dbReference>
<evidence type="ECO:0000256" key="3">
    <source>
        <dbReference type="ARBA" id="ARBA00023163"/>
    </source>
</evidence>
<protein>
    <submittedName>
        <fullName evidence="6">AcrR family transcriptional regulator</fullName>
    </submittedName>
</protein>
<accession>A0A0B2BEM4</accession>
<dbReference type="OrthoDB" id="9796019at2"/>
<dbReference type="Gene3D" id="1.10.357.10">
    <property type="entry name" value="Tetracycline Repressor, domain 2"/>
    <property type="match status" value="1"/>
</dbReference>
<gene>
    <name evidence="6" type="ORF">CLV56_1573</name>
</gene>
<feature type="DNA-binding region" description="H-T-H motif" evidence="4">
    <location>
        <begin position="30"/>
        <end position="49"/>
    </location>
</feature>
<evidence type="ECO:0000256" key="2">
    <source>
        <dbReference type="ARBA" id="ARBA00023125"/>
    </source>
</evidence>
<dbReference type="PANTHER" id="PTHR30055">
    <property type="entry name" value="HTH-TYPE TRANSCRIPTIONAL REGULATOR RUTR"/>
    <property type="match status" value="1"/>
</dbReference>
<evidence type="ECO:0000313" key="7">
    <source>
        <dbReference type="Proteomes" id="UP000230842"/>
    </source>
</evidence>
<organism evidence="6 7">
    <name type="scientific">Mumia flava</name>
    <dbReference type="NCBI Taxonomy" id="1348852"/>
    <lineage>
        <taxon>Bacteria</taxon>
        <taxon>Bacillati</taxon>
        <taxon>Actinomycetota</taxon>
        <taxon>Actinomycetes</taxon>
        <taxon>Propionibacteriales</taxon>
        <taxon>Nocardioidaceae</taxon>
        <taxon>Mumia</taxon>
    </lineage>
</organism>
<dbReference type="InterPro" id="IPR011075">
    <property type="entry name" value="TetR_C"/>
</dbReference>
<sequence length="192" mass="21733">MTRRRGEELERALLDAAWAELAERGYAAFTVDGVAERAGTSKPVLYRRWADKQELTRAAVRHAIDQLPRHEPDTGSLRGDVLASLRYANETRVELVGLISAQLGAFFHETETRLVDLRSETRREDSPWGIGQPMFVRALERGEVDPERLTPRIAALPLDLFRNEVLSTLRPVPEPVLEEIVDTIFLPLVTPR</sequence>
<dbReference type="InterPro" id="IPR036271">
    <property type="entry name" value="Tet_transcr_reg_TetR-rel_C_sf"/>
</dbReference>
<dbReference type="PROSITE" id="PS50977">
    <property type="entry name" value="HTH_TETR_2"/>
    <property type="match status" value="1"/>
</dbReference>
<dbReference type="GO" id="GO:0000976">
    <property type="term" value="F:transcription cis-regulatory region binding"/>
    <property type="evidence" value="ECO:0007669"/>
    <property type="project" value="TreeGrafter"/>
</dbReference>
<evidence type="ECO:0000313" key="6">
    <source>
        <dbReference type="EMBL" id="PJJ57346.1"/>
    </source>
</evidence>
<dbReference type="RefSeq" id="WP_039350555.1">
    <property type="nucleotide sequence ID" value="NZ_PGEZ01000001.1"/>
</dbReference>
<reference evidence="6 7" key="1">
    <citation type="submission" date="2017-11" db="EMBL/GenBank/DDBJ databases">
        <title>Genomic Encyclopedia of Archaeal and Bacterial Type Strains, Phase II (KMG-II): From Individual Species to Whole Genera.</title>
        <authorList>
            <person name="Goeker M."/>
        </authorList>
    </citation>
    <scope>NUCLEOTIDE SEQUENCE [LARGE SCALE GENOMIC DNA]</scope>
    <source>
        <strain evidence="6 7">DSM 27763</strain>
    </source>
</reference>
<dbReference type="InterPro" id="IPR050109">
    <property type="entry name" value="HTH-type_TetR-like_transc_reg"/>
</dbReference>
<name>A0A0B2BEM4_9ACTN</name>
<dbReference type="InterPro" id="IPR009057">
    <property type="entry name" value="Homeodomain-like_sf"/>
</dbReference>
<evidence type="ECO:0000256" key="4">
    <source>
        <dbReference type="PROSITE-ProRule" id="PRU00335"/>
    </source>
</evidence>
<proteinExistence type="predicted"/>
<dbReference type="PANTHER" id="PTHR30055:SF148">
    <property type="entry name" value="TETR-FAMILY TRANSCRIPTIONAL REGULATOR"/>
    <property type="match status" value="1"/>
</dbReference>
<feature type="domain" description="HTH tetR-type" evidence="5">
    <location>
        <begin position="7"/>
        <end position="67"/>
    </location>
</feature>
<dbReference type="SUPFAM" id="SSF48498">
    <property type="entry name" value="Tetracyclin repressor-like, C-terminal domain"/>
    <property type="match status" value="1"/>
</dbReference>
<keyword evidence="7" id="KW-1185">Reference proteome</keyword>
<comment type="caution">
    <text evidence="6">The sequence shown here is derived from an EMBL/GenBank/DDBJ whole genome shotgun (WGS) entry which is preliminary data.</text>
</comment>
<dbReference type="AlphaFoldDB" id="A0A0B2BEM4"/>
<evidence type="ECO:0000259" key="5">
    <source>
        <dbReference type="PROSITE" id="PS50977"/>
    </source>
</evidence>
<dbReference type="InterPro" id="IPR001647">
    <property type="entry name" value="HTH_TetR"/>
</dbReference>
<evidence type="ECO:0000256" key="1">
    <source>
        <dbReference type="ARBA" id="ARBA00023015"/>
    </source>
</evidence>
<keyword evidence="3" id="KW-0804">Transcription</keyword>
<dbReference type="SUPFAM" id="SSF46689">
    <property type="entry name" value="Homeodomain-like"/>
    <property type="match status" value="1"/>
</dbReference>